<evidence type="ECO:0000256" key="1">
    <source>
        <dbReference type="ARBA" id="ARBA00004613"/>
    </source>
</evidence>
<gene>
    <name evidence="6" type="ORF">PHMEG_00028452</name>
</gene>
<evidence type="ECO:0000256" key="4">
    <source>
        <dbReference type="ARBA" id="ARBA00022729"/>
    </source>
</evidence>
<accession>A0A225V4G7</accession>
<comment type="function">
    <text evidence="5">Effector that suppresses plant defense responses during pathogen infection.</text>
</comment>
<evidence type="ECO:0000313" key="6">
    <source>
        <dbReference type="EMBL" id="OWZ00371.1"/>
    </source>
</evidence>
<dbReference type="Pfam" id="PF16810">
    <property type="entry name" value="RXLR"/>
    <property type="match status" value="1"/>
</dbReference>
<feature type="signal peptide" evidence="5">
    <location>
        <begin position="1"/>
        <end position="21"/>
    </location>
</feature>
<comment type="similarity">
    <text evidence="2 5">Belongs to the RxLR effector family.</text>
</comment>
<comment type="caution">
    <text evidence="6">The sequence shown here is derived from an EMBL/GenBank/DDBJ whole genome shotgun (WGS) entry which is preliminary data.</text>
</comment>
<comment type="subcellular location">
    <subcellularLocation>
        <location evidence="1 5">Secreted</location>
    </subcellularLocation>
</comment>
<evidence type="ECO:0000256" key="5">
    <source>
        <dbReference type="RuleBase" id="RU367124"/>
    </source>
</evidence>
<evidence type="ECO:0000256" key="2">
    <source>
        <dbReference type="ARBA" id="ARBA00010400"/>
    </source>
</evidence>
<keyword evidence="3 5" id="KW-0964">Secreted</keyword>
<evidence type="ECO:0000313" key="7">
    <source>
        <dbReference type="Proteomes" id="UP000198211"/>
    </source>
</evidence>
<proteinExistence type="inferred from homology"/>
<comment type="domain">
    <text evidence="5">The RxLR-dEER motif acts to carry the protein into the host cell cytoplasm through binding to cell surface phosphatidylinositol-3-phosphate.</text>
</comment>
<dbReference type="AlphaFoldDB" id="A0A225V4G7"/>
<dbReference type="Proteomes" id="UP000198211">
    <property type="component" value="Unassembled WGS sequence"/>
</dbReference>
<sequence>MRLLLLVLIGILYTFLLRCESASFNTTKLNPQTLLESRNDITESPVDIHKRVLRDEDGSDGEERAIGQKFSNLLKGAKTKYLTWEQKILTKRFKELAKEGKTYDDVMEDFRTRMASTGFWTTRPGFKRFARLYNTWLAKNHPDLAMKIG</sequence>
<evidence type="ECO:0000256" key="3">
    <source>
        <dbReference type="ARBA" id="ARBA00022525"/>
    </source>
</evidence>
<protein>
    <recommendedName>
        <fullName evidence="5">RxLR effector protein</fullName>
    </recommendedName>
</protein>
<feature type="chain" id="PRO_5044949234" description="RxLR effector protein" evidence="5">
    <location>
        <begin position="22"/>
        <end position="149"/>
    </location>
</feature>
<keyword evidence="7" id="KW-1185">Reference proteome</keyword>
<name>A0A225V4G7_9STRA</name>
<organism evidence="6 7">
    <name type="scientific">Phytophthora megakarya</name>
    <dbReference type="NCBI Taxonomy" id="4795"/>
    <lineage>
        <taxon>Eukaryota</taxon>
        <taxon>Sar</taxon>
        <taxon>Stramenopiles</taxon>
        <taxon>Oomycota</taxon>
        <taxon>Peronosporomycetes</taxon>
        <taxon>Peronosporales</taxon>
        <taxon>Peronosporaceae</taxon>
        <taxon>Phytophthora</taxon>
    </lineage>
</organism>
<dbReference type="OrthoDB" id="102701at2759"/>
<dbReference type="EMBL" id="NBNE01007669">
    <property type="protein sequence ID" value="OWZ00371.1"/>
    <property type="molecule type" value="Genomic_DNA"/>
</dbReference>
<dbReference type="InterPro" id="IPR031825">
    <property type="entry name" value="RXLR"/>
</dbReference>
<reference evidence="7" key="1">
    <citation type="submission" date="2017-03" db="EMBL/GenBank/DDBJ databases">
        <title>Phytopthora megakarya and P. palmivora, two closely related causual agents of cacao black pod achieved similar genome size and gene model numbers by different mechanisms.</title>
        <authorList>
            <person name="Ali S."/>
            <person name="Shao J."/>
            <person name="Larry D.J."/>
            <person name="Kronmiller B."/>
            <person name="Shen D."/>
            <person name="Strem M.D."/>
            <person name="Melnick R.L."/>
            <person name="Guiltinan M.J."/>
            <person name="Tyler B.M."/>
            <person name="Meinhardt L.W."/>
            <person name="Bailey B.A."/>
        </authorList>
    </citation>
    <scope>NUCLEOTIDE SEQUENCE [LARGE SCALE GENOMIC DNA]</scope>
    <source>
        <strain evidence="7">zdho120</strain>
    </source>
</reference>
<keyword evidence="4 5" id="KW-0732">Signal</keyword>